<dbReference type="PANTHER" id="PTHR43675:SF8">
    <property type="entry name" value="ARSENITE METHYLTRANSFERASE"/>
    <property type="match status" value="1"/>
</dbReference>
<proteinExistence type="inferred from homology"/>
<dbReference type="EMBL" id="HBGK01038695">
    <property type="protein sequence ID" value="CAD9297711.1"/>
    <property type="molecule type" value="Transcribed_RNA"/>
</dbReference>
<comment type="similarity">
    <text evidence="3">Belongs to the methyltransferase superfamily. Arsenite methyltransferase family.</text>
</comment>
<dbReference type="CDD" id="cd02440">
    <property type="entry name" value="AdoMet_MTases"/>
    <property type="match status" value="1"/>
</dbReference>
<reference evidence="10" key="1">
    <citation type="submission" date="2021-01" db="EMBL/GenBank/DDBJ databases">
        <authorList>
            <person name="Corre E."/>
            <person name="Pelletier E."/>
            <person name="Niang G."/>
            <person name="Scheremetjew M."/>
            <person name="Finn R."/>
            <person name="Kale V."/>
            <person name="Holt S."/>
            <person name="Cochrane G."/>
            <person name="Meng A."/>
            <person name="Brown T."/>
            <person name="Cohen L."/>
        </authorList>
    </citation>
    <scope>NUCLEOTIDE SEQUENCE</scope>
    <source>
        <strain evidence="10">CCMP 410</strain>
    </source>
</reference>
<dbReference type="GO" id="GO:0030791">
    <property type="term" value="F:arsenite methyltransferase activity"/>
    <property type="evidence" value="ECO:0007669"/>
    <property type="project" value="UniProtKB-EC"/>
</dbReference>
<evidence type="ECO:0000313" key="10">
    <source>
        <dbReference type="EMBL" id="CAD9297711.1"/>
    </source>
</evidence>
<evidence type="ECO:0000256" key="8">
    <source>
        <dbReference type="ARBA" id="ARBA00048428"/>
    </source>
</evidence>
<sequence>MTDEQLDAARSTLEYHEEKFGYSNVQFHKGFLEKLDQIPQLKDASFDLIISNCVINLCQDKEAVLRHCTRLLKPGGEMYFSDVYANRRVPQVLKDDQVMWGECLSGALYWNDFENLARKVGFVDPRLVEDAPITIESADVQRAMDEAGQQDLSFYSATYRLWNMPTPKLEPHCEDYGQAVIYKGDIPRYPSGWLLDKHHYFETNRIKTVCGNTYTMLKDSLLENHFDFLGDFSTHFGIFDGCGTSMPYDDPFGKKPGSTGKDGSTKGSCC</sequence>
<comment type="catalytic activity">
    <reaction evidence="8">
        <text>arsenic triglutathione + 3 [thioredoxin]-dithiol + 3 S-adenosyl-L-methionine = trimethylarsine + 3 [thioredoxin]-disulfide + 3 glutathione + 3 S-adenosyl-L-homocysteine + 3 H(+)</text>
        <dbReference type="Rhea" id="RHEA:69432"/>
        <dbReference type="Rhea" id="RHEA-COMP:10698"/>
        <dbReference type="Rhea" id="RHEA-COMP:10700"/>
        <dbReference type="ChEBI" id="CHEBI:15378"/>
        <dbReference type="ChEBI" id="CHEBI:27130"/>
        <dbReference type="ChEBI" id="CHEBI:29950"/>
        <dbReference type="ChEBI" id="CHEBI:50058"/>
        <dbReference type="ChEBI" id="CHEBI:57856"/>
        <dbReference type="ChEBI" id="CHEBI:57925"/>
        <dbReference type="ChEBI" id="CHEBI:59789"/>
        <dbReference type="ChEBI" id="CHEBI:183640"/>
        <dbReference type="EC" id="2.1.1.137"/>
    </reaction>
</comment>
<evidence type="ECO:0000256" key="1">
    <source>
        <dbReference type="ARBA" id="ARBA00022679"/>
    </source>
</evidence>
<evidence type="ECO:0000256" key="7">
    <source>
        <dbReference type="ARBA" id="ARBA00047943"/>
    </source>
</evidence>
<accession>A0A7S1VF00</accession>
<evidence type="ECO:0000256" key="2">
    <source>
        <dbReference type="ARBA" id="ARBA00022691"/>
    </source>
</evidence>
<protein>
    <recommendedName>
        <fullName evidence="5">Arsenite methyltransferase</fullName>
        <ecNumber evidence="4">2.1.1.137</ecNumber>
    </recommendedName>
</protein>
<organism evidence="10">
    <name type="scientific">Grammatophora oceanica</name>
    <dbReference type="NCBI Taxonomy" id="210454"/>
    <lineage>
        <taxon>Eukaryota</taxon>
        <taxon>Sar</taxon>
        <taxon>Stramenopiles</taxon>
        <taxon>Ochrophyta</taxon>
        <taxon>Bacillariophyta</taxon>
        <taxon>Fragilariophyceae</taxon>
        <taxon>Fragilariophycidae</taxon>
        <taxon>Rhabdonematales</taxon>
        <taxon>Grammatophoraceae</taxon>
        <taxon>Grammatophora</taxon>
    </lineage>
</organism>
<dbReference type="InterPro" id="IPR026669">
    <property type="entry name" value="Arsenite_MeTrfase-like"/>
</dbReference>
<dbReference type="InterPro" id="IPR025714">
    <property type="entry name" value="Methyltranfer_dom"/>
</dbReference>
<evidence type="ECO:0000256" key="5">
    <source>
        <dbReference type="ARBA" id="ARBA00034545"/>
    </source>
</evidence>
<dbReference type="EC" id="2.1.1.137" evidence="4"/>
<dbReference type="Gene3D" id="3.40.50.150">
    <property type="entry name" value="Vaccinia Virus protein VP39"/>
    <property type="match status" value="1"/>
</dbReference>
<dbReference type="InterPro" id="IPR029063">
    <property type="entry name" value="SAM-dependent_MTases_sf"/>
</dbReference>
<keyword evidence="2" id="KW-0949">S-adenosyl-L-methionine</keyword>
<comment type="catalytic activity">
    <reaction evidence="6">
        <text>arsenic triglutathione + [thioredoxin]-dithiol + S-adenosyl-L-methionine + 2 H2O = methylarsonous acid + [thioredoxin]-disulfide + 3 glutathione + S-adenosyl-L-homocysteine + H(+)</text>
        <dbReference type="Rhea" id="RHEA:69460"/>
        <dbReference type="Rhea" id="RHEA-COMP:10698"/>
        <dbReference type="Rhea" id="RHEA-COMP:10700"/>
        <dbReference type="ChEBI" id="CHEBI:15377"/>
        <dbReference type="ChEBI" id="CHEBI:15378"/>
        <dbReference type="ChEBI" id="CHEBI:17826"/>
        <dbReference type="ChEBI" id="CHEBI:29950"/>
        <dbReference type="ChEBI" id="CHEBI:50058"/>
        <dbReference type="ChEBI" id="CHEBI:57856"/>
        <dbReference type="ChEBI" id="CHEBI:57925"/>
        <dbReference type="ChEBI" id="CHEBI:59789"/>
        <dbReference type="ChEBI" id="CHEBI:183640"/>
        <dbReference type="EC" id="2.1.1.137"/>
    </reaction>
</comment>
<dbReference type="Pfam" id="PF13847">
    <property type="entry name" value="Methyltransf_31"/>
    <property type="match status" value="1"/>
</dbReference>
<keyword evidence="1" id="KW-0808">Transferase</keyword>
<evidence type="ECO:0000259" key="9">
    <source>
        <dbReference type="Pfam" id="PF13847"/>
    </source>
</evidence>
<dbReference type="PANTHER" id="PTHR43675">
    <property type="entry name" value="ARSENITE METHYLTRANSFERASE"/>
    <property type="match status" value="1"/>
</dbReference>
<gene>
    <name evidence="10" type="ORF">GOCE00092_LOCUS20096</name>
</gene>
<feature type="domain" description="Methyltransferase" evidence="9">
    <location>
        <begin position="1"/>
        <end position="119"/>
    </location>
</feature>
<evidence type="ECO:0000256" key="4">
    <source>
        <dbReference type="ARBA" id="ARBA00034521"/>
    </source>
</evidence>
<evidence type="ECO:0000256" key="3">
    <source>
        <dbReference type="ARBA" id="ARBA00034487"/>
    </source>
</evidence>
<dbReference type="AlphaFoldDB" id="A0A7S1VF00"/>
<evidence type="ECO:0000256" key="6">
    <source>
        <dbReference type="ARBA" id="ARBA00047941"/>
    </source>
</evidence>
<name>A0A7S1VF00_9STRA</name>
<dbReference type="SUPFAM" id="SSF53335">
    <property type="entry name" value="S-adenosyl-L-methionine-dependent methyltransferases"/>
    <property type="match status" value="1"/>
</dbReference>
<comment type="catalytic activity">
    <reaction evidence="7">
        <text>arsenic triglutathione + 2 [thioredoxin]-dithiol + 2 S-adenosyl-L-methionine + H2O = dimethylarsinous acid + 2 [thioredoxin]-disulfide + 3 glutathione + 2 S-adenosyl-L-homocysteine + 2 H(+)</text>
        <dbReference type="Rhea" id="RHEA:69464"/>
        <dbReference type="Rhea" id="RHEA-COMP:10698"/>
        <dbReference type="Rhea" id="RHEA-COMP:10700"/>
        <dbReference type="ChEBI" id="CHEBI:15377"/>
        <dbReference type="ChEBI" id="CHEBI:15378"/>
        <dbReference type="ChEBI" id="CHEBI:23808"/>
        <dbReference type="ChEBI" id="CHEBI:29950"/>
        <dbReference type="ChEBI" id="CHEBI:50058"/>
        <dbReference type="ChEBI" id="CHEBI:57856"/>
        <dbReference type="ChEBI" id="CHEBI:57925"/>
        <dbReference type="ChEBI" id="CHEBI:59789"/>
        <dbReference type="ChEBI" id="CHEBI:183640"/>
        <dbReference type="EC" id="2.1.1.137"/>
    </reaction>
</comment>
<dbReference type="Gene3D" id="3.40.5.100">
    <property type="match status" value="1"/>
</dbReference>